<name>A0ABD1I3I6_SALDI</name>
<keyword evidence="3" id="KW-1185">Reference proteome</keyword>
<comment type="caution">
    <text evidence="2">The sequence shown here is derived from an EMBL/GenBank/DDBJ whole genome shotgun (WGS) entry which is preliminary data.</text>
</comment>
<gene>
    <name evidence="2" type="ORF">AAHA92_05773</name>
</gene>
<accession>A0ABD1I3I6</accession>
<sequence length="67" mass="7773">MHQNQRFGRWYNEQNWRDIESNWRIREIATPVTTRSGLSTAGTSFVSSGSEKETDLPPQVEVKSDLF</sequence>
<dbReference type="AlphaFoldDB" id="A0ABD1I3I6"/>
<dbReference type="Proteomes" id="UP001567538">
    <property type="component" value="Unassembled WGS sequence"/>
</dbReference>
<protein>
    <submittedName>
        <fullName evidence="2">Uncharacterized protein</fullName>
    </submittedName>
</protein>
<organism evidence="2 3">
    <name type="scientific">Salvia divinorum</name>
    <name type="common">Maria pastora</name>
    <name type="synonym">Diviner's sage</name>
    <dbReference type="NCBI Taxonomy" id="28513"/>
    <lineage>
        <taxon>Eukaryota</taxon>
        <taxon>Viridiplantae</taxon>
        <taxon>Streptophyta</taxon>
        <taxon>Embryophyta</taxon>
        <taxon>Tracheophyta</taxon>
        <taxon>Spermatophyta</taxon>
        <taxon>Magnoliopsida</taxon>
        <taxon>eudicotyledons</taxon>
        <taxon>Gunneridae</taxon>
        <taxon>Pentapetalae</taxon>
        <taxon>asterids</taxon>
        <taxon>lamiids</taxon>
        <taxon>Lamiales</taxon>
        <taxon>Lamiaceae</taxon>
        <taxon>Nepetoideae</taxon>
        <taxon>Mentheae</taxon>
        <taxon>Salviinae</taxon>
        <taxon>Salvia</taxon>
        <taxon>Salvia subgen. Calosphace</taxon>
    </lineage>
</organism>
<feature type="region of interest" description="Disordered" evidence="1">
    <location>
        <begin position="36"/>
        <end position="67"/>
    </location>
</feature>
<feature type="compositionally biased region" description="Polar residues" evidence="1">
    <location>
        <begin position="36"/>
        <end position="49"/>
    </location>
</feature>
<evidence type="ECO:0000256" key="1">
    <source>
        <dbReference type="SAM" id="MobiDB-lite"/>
    </source>
</evidence>
<proteinExistence type="predicted"/>
<evidence type="ECO:0000313" key="2">
    <source>
        <dbReference type="EMBL" id="KAL1563287.1"/>
    </source>
</evidence>
<reference evidence="2 3" key="1">
    <citation type="submission" date="2024-06" db="EMBL/GenBank/DDBJ databases">
        <title>A chromosome level genome sequence of Diviner's sage (Salvia divinorum).</title>
        <authorList>
            <person name="Ford S.A."/>
            <person name="Ro D.-K."/>
            <person name="Ness R.W."/>
            <person name="Phillips M.A."/>
        </authorList>
    </citation>
    <scope>NUCLEOTIDE SEQUENCE [LARGE SCALE GENOMIC DNA]</scope>
    <source>
        <strain evidence="2">SAF-2024a</strain>
        <tissue evidence="2">Leaf</tissue>
    </source>
</reference>
<dbReference type="EMBL" id="JBEAFC010000003">
    <property type="protein sequence ID" value="KAL1563287.1"/>
    <property type="molecule type" value="Genomic_DNA"/>
</dbReference>
<evidence type="ECO:0000313" key="3">
    <source>
        <dbReference type="Proteomes" id="UP001567538"/>
    </source>
</evidence>